<name>B4HGF3_DROSE</name>
<evidence type="ECO:0000313" key="1">
    <source>
        <dbReference type="EMBL" id="EDW42401.1"/>
    </source>
</evidence>
<sequence>MSAVKVLAENGHNVTVVSVLKPVVNHKNITVIQVPLSRKEAQLRSDKIGVMSKNDNSNMALSLLRMSQMDFVIRKNAETLMNDRVRDLYLNRGNKFDLVISGYFINNFQLGFARK</sequence>
<dbReference type="EMBL" id="CH480815">
    <property type="protein sequence ID" value="EDW42401.1"/>
    <property type="molecule type" value="Genomic_DNA"/>
</dbReference>
<reference evidence="1 2" key="1">
    <citation type="journal article" date="2007" name="Nature">
        <title>Evolution of genes and genomes on the Drosophila phylogeny.</title>
        <authorList>
            <consortium name="Drosophila 12 Genomes Consortium"/>
            <person name="Clark A.G."/>
            <person name="Eisen M.B."/>
            <person name="Smith D.R."/>
            <person name="Bergman C.M."/>
            <person name="Oliver B."/>
            <person name="Markow T.A."/>
            <person name="Kaufman T.C."/>
            <person name="Kellis M."/>
            <person name="Gelbart W."/>
            <person name="Iyer V.N."/>
            <person name="Pollard D.A."/>
            <person name="Sackton T.B."/>
            <person name="Larracuente A.M."/>
            <person name="Singh N.D."/>
            <person name="Abad J.P."/>
            <person name="Abt D.N."/>
            <person name="Adryan B."/>
            <person name="Aguade M."/>
            <person name="Akashi H."/>
            <person name="Anderson W.W."/>
            <person name="Aquadro C.F."/>
            <person name="Ardell D.H."/>
            <person name="Arguello R."/>
            <person name="Artieri C.G."/>
            <person name="Barbash D.A."/>
            <person name="Barker D."/>
            <person name="Barsanti P."/>
            <person name="Batterham P."/>
            <person name="Batzoglou S."/>
            <person name="Begun D."/>
            <person name="Bhutkar A."/>
            <person name="Blanco E."/>
            <person name="Bosak S.A."/>
            <person name="Bradley R.K."/>
            <person name="Brand A.D."/>
            <person name="Brent M.R."/>
            <person name="Brooks A.N."/>
            <person name="Brown R.H."/>
            <person name="Butlin R.K."/>
            <person name="Caggese C."/>
            <person name="Calvi B.R."/>
            <person name="Bernardo de Carvalho A."/>
            <person name="Caspi A."/>
            <person name="Castrezana S."/>
            <person name="Celniker S.E."/>
            <person name="Chang J.L."/>
            <person name="Chapple C."/>
            <person name="Chatterji S."/>
            <person name="Chinwalla A."/>
            <person name="Civetta A."/>
            <person name="Clifton S.W."/>
            <person name="Comeron J.M."/>
            <person name="Costello J.C."/>
            <person name="Coyne J.A."/>
            <person name="Daub J."/>
            <person name="David R.G."/>
            <person name="Delcher A.L."/>
            <person name="Delehaunty K."/>
            <person name="Do C.B."/>
            <person name="Ebling H."/>
            <person name="Edwards K."/>
            <person name="Eickbush T."/>
            <person name="Evans J.D."/>
            <person name="Filipski A."/>
            <person name="Findeiss S."/>
            <person name="Freyhult E."/>
            <person name="Fulton L."/>
            <person name="Fulton R."/>
            <person name="Garcia A.C."/>
            <person name="Gardiner A."/>
            <person name="Garfield D.A."/>
            <person name="Garvin B.E."/>
            <person name="Gibson G."/>
            <person name="Gilbert D."/>
            <person name="Gnerre S."/>
            <person name="Godfrey J."/>
            <person name="Good R."/>
            <person name="Gotea V."/>
            <person name="Gravely B."/>
            <person name="Greenberg A.J."/>
            <person name="Griffiths-Jones S."/>
            <person name="Gross S."/>
            <person name="Guigo R."/>
            <person name="Gustafson E.A."/>
            <person name="Haerty W."/>
            <person name="Hahn M.W."/>
            <person name="Halligan D.L."/>
            <person name="Halpern A.L."/>
            <person name="Halter G.M."/>
            <person name="Han M.V."/>
            <person name="Heger A."/>
            <person name="Hillier L."/>
            <person name="Hinrichs A.S."/>
            <person name="Holmes I."/>
            <person name="Hoskins R.A."/>
            <person name="Hubisz M.J."/>
            <person name="Hultmark D."/>
            <person name="Huntley M.A."/>
            <person name="Jaffe D.B."/>
            <person name="Jagadeeshan S."/>
            <person name="Jeck W.R."/>
            <person name="Johnson J."/>
            <person name="Jones C.D."/>
            <person name="Jordan W.C."/>
            <person name="Karpen G.H."/>
            <person name="Kataoka E."/>
            <person name="Keightley P.D."/>
            <person name="Kheradpour P."/>
            <person name="Kirkness E.F."/>
            <person name="Koerich L.B."/>
            <person name="Kristiansen K."/>
            <person name="Kudrna D."/>
            <person name="Kulathinal R.J."/>
            <person name="Kumar S."/>
            <person name="Kwok R."/>
            <person name="Lander E."/>
            <person name="Langley C.H."/>
            <person name="Lapoint R."/>
            <person name="Lazzaro B.P."/>
            <person name="Lee S.J."/>
            <person name="Levesque L."/>
            <person name="Li R."/>
            <person name="Lin C.F."/>
            <person name="Lin M.F."/>
            <person name="Lindblad-Toh K."/>
            <person name="Llopart A."/>
            <person name="Long M."/>
            <person name="Low L."/>
            <person name="Lozovsky E."/>
            <person name="Lu J."/>
            <person name="Luo M."/>
            <person name="Machado C.A."/>
            <person name="Makalowski W."/>
            <person name="Marzo M."/>
            <person name="Matsuda M."/>
            <person name="Matzkin L."/>
            <person name="McAllister B."/>
            <person name="McBride C.S."/>
            <person name="McKernan B."/>
            <person name="McKernan K."/>
            <person name="Mendez-Lago M."/>
            <person name="Minx P."/>
            <person name="Mollenhauer M.U."/>
            <person name="Montooth K."/>
            <person name="Mount S.M."/>
            <person name="Mu X."/>
            <person name="Myers E."/>
            <person name="Negre B."/>
            <person name="Newfeld S."/>
            <person name="Nielsen R."/>
            <person name="Noor M.A."/>
            <person name="O'Grady P."/>
            <person name="Pachter L."/>
            <person name="Papaceit M."/>
            <person name="Parisi M.J."/>
            <person name="Parisi M."/>
            <person name="Parts L."/>
            <person name="Pedersen J.S."/>
            <person name="Pesole G."/>
            <person name="Phillippy A.M."/>
            <person name="Ponting C.P."/>
            <person name="Pop M."/>
            <person name="Porcelli D."/>
            <person name="Powell J.R."/>
            <person name="Prohaska S."/>
            <person name="Pruitt K."/>
            <person name="Puig M."/>
            <person name="Quesneville H."/>
            <person name="Ram K.R."/>
            <person name="Rand D."/>
            <person name="Rasmussen M.D."/>
            <person name="Reed L.K."/>
            <person name="Reenan R."/>
            <person name="Reily A."/>
            <person name="Remington K.A."/>
            <person name="Rieger T.T."/>
            <person name="Ritchie M.G."/>
            <person name="Robin C."/>
            <person name="Rogers Y.H."/>
            <person name="Rohde C."/>
            <person name="Rozas J."/>
            <person name="Rubenfield M.J."/>
            <person name="Ruiz A."/>
            <person name="Russo S."/>
            <person name="Salzberg S.L."/>
            <person name="Sanchez-Gracia A."/>
            <person name="Saranga D.J."/>
            <person name="Sato H."/>
            <person name="Schaeffer S.W."/>
            <person name="Schatz M.C."/>
            <person name="Schlenke T."/>
            <person name="Schwartz R."/>
            <person name="Segarra C."/>
            <person name="Singh R.S."/>
            <person name="Sirot L."/>
            <person name="Sirota M."/>
            <person name="Sisneros N.B."/>
            <person name="Smith C.D."/>
            <person name="Smith T.F."/>
            <person name="Spieth J."/>
            <person name="Stage D.E."/>
            <person name="Stark A."/>
            <person name="Stephan W."/>
            <person name="Strausberg R.L."/>
            <person name="Strempel S."/>
            <person name="Sturgill D."/>
            <person name="Sutton G."/>
            <person name="Sutton G.G."/>
            <person name="Tao W."/>
            <person name="Teichmann S."/>
            <person name="Tobari Y.N."/>
            <person name="Tomimura Y."/>
            <person name="Tsolas J.M."/>
            <person name="Valente V.L."/>
            <person name="Venter E."/>
            <person name="Venter J.C."/>
            <person name="Vicario S."/>
            <person name="Vieira F.G."/>
            <person name="Vilella A.J."/>
            <person name="Villasante A."/>
            <person name="Walenz B."/>
            <person name="Wang J."/>
            <person name="Wasserman M."/>
            <person name="Watts T."/>
            <person name="Wilson D."/>
            <person name="Wilson R.K."/>
            <person name="Wing R.A."/>
            <person name="Wolfner M.F."/>
            <person name="Wong A."/>
            <person name="Wong G.K."/>
            <person name="Wu C.I."/>
            <person name="Wu G."/>
            <person name="Yamamoto D."/>
            <person name="Yang H.P."/>
            <person name="Yang S.P."/>
            <person name="Yorke J.A."/>
            <person name="Yoshida K."/>
            <person name="Zdobnov E."/>
            <person name="Zhang P."/>
            <person name="Zhang Y."/>
            <person name="Zimin A.V."/>
            <person name="Baldwin J."/>
            <person name="Abdouelleil A."/>
            <person name="Abdulkadir J."/>
            <person name="Abebe A."/>
            <person name="Abera B."/>
            <person name="Abreu J."/>
            <person name="Acer S.C."/>
            <person name="Aftuck L."/>
            <person name="Alexander A."/>
            <person name="An P."/>
            <person name="Anderson E."/>
            <person name="Anderson S."/>
            <person name="Arachi H."/>
            <person name="Azer M."/>
            <person name="Bachantsang P."/>
            <person name="Barry A."/>
            <person name="Bayul T."/>
            <person name="Berlin A."/>
            <person name="Bessette D."/>
            <person name="Bloom T."/>
            <person name="Blye J."/>
            <person name="Boguslavskiy L."/>
            <person name="Bonnet C."/>
            <person name="Boukhgalter B."/>
            <person name="Bourzgui I."/>
            <person name="Brown A."/>
            <person name="Cahill P."/>
            <person name="Channer S."/>
            <person name="Cheshatsang Y."/>
            <person name="Chuda L."/>
            <person name="Citroen M."/>
            <person name="Collymore A."/>
            <person name="Cooke P."/>
            <person name="Costello M."/>
            <person name="D'Aco K."/>
            <person name="Daza R."/>
            <person name="De Haan G."/>
            <person name="DeGray S."/>
            <person name="DeMaso C."/>
            <person name="Dhargay N."/>
            <person name="Dooley K."/>
            <person name="Dooley E."/>
            <person name="Doricent M."/>
            <person name="Dorje P."/>
            <person name="Dorjee K."/>
            <person name="Dupes A."/>
            <person name="Elong R."/>
            <person name="Falk J."/>
            <person name="Farina A."/>
            <person name="Faro S."/>
            <person name="Ferguson D."/>
            <person name="Fisher S."/>
            <person name="Foley C.D."/>
            <person name="Franke A."/>
            <person name="Friedrich D."/>
            <person name="Gadbois L."/>
            <person name="Gearin G."/>
            <person name="Gearin C.R."/>
            <person name="Giannoukos G."/>
            <person name="Goode T."/>
            <person name="Graham J."/>
            <person name="Grandbois E."/>
            <person name="Grewal S."/>
            <person name="Gyaltsen K."/>
            <person name="Hafez N."/>
            <person name="Hagos B."/>
            <person name="Hall J."/>
            <person name="Henson C."/>
            <person name="Hollinger A."/>
            <person name="Honan T."/>
            <person name="Huard M.D."/>
            <person name="Hughes L."/>
            <person name="Hurhula B."/>
            <person name="Husby M.E."/>
            <person name="Kamat A."/>
            <person name="Kanga B."/>
            <person name="Kashin S."/>
            <person name="Khazanovich D."/>
            <person name="Kisner P."/>
            <person name="Lance K."/>
            <person name="Lara M."/>
            <person name="Lee W."/>
            <person name="Lennon N."/>
            <person name="Letendre F."/>
            <person name="LeVine R."/>
            <person name="Lipovsky A."/>
            <person name="Liu X."/>
            <person name="Liu J."/>
            <person name="Liu S."/>
            <person name="Lokyitsang T."/>
            <person name="Lokyitsang Y."/>
            <person name="Lubonja R."/>
            <person name="Lui A."/>
            <person name="MacDonald P."/>
            <person name="Magnisalis V."/>
            <person name="Maru K."/>
            <person name="Matthews C."/>
            <person name="McCusker W."/>
            <person name="McDonough S."/>
            <person name="Mehta T."/>
            <person name="Meldrim J."/>
            <person name="Meneus L."/>
            <person name="Mihai O."/>
            <person name="Mihalev A."/>
            <person name="Mihova T."/>
            <person name="Mittelman R."/>
            <person name="Mlenga V."/>
            <person name="Montmayeur A."/>
            <person name="Mulrain L."/>
            <person name="Navidi A."/>
            <person name="Naylor J."/>
            <person name="Negash T."/>
            <person name="Nguyen T."/>
            <person name="Nguyen N."/>
            <person name="Nicol R."/>
            <person name="Norbu C."/>
            <person name="Norbu N."/>
            <person name="Novod N."/>
            <person name="O'Neill B."/>
            <person name="Osman S."/>
            <person name="Markiewicz E."/>
            <person name="Oyono O.L."/>
            <person name="Patti C."/>
            <person name="Phunkhang P."/>
            <person name="Pierre F."/>
            <person name="Priest M."/>
            <person name="Raghuraman S."/>
            <person name="Rege F."/>
            <person name="Reyes R."/>
            <person name="Rise C."/>
            <person name="Rogov P."/>
            <person name="Ross K."/>
            <person name="Ryan E."/>
            <person name="Settipalli S."/>
            <person name="Shea T."/>
            <person name="Sherpa N."/>
            <person name="Shi L."/>
            <person name="Shih D."/>
            <person name="Sparrow T."/>
            <person name="Spaulding J."/>
            <person name="Stalker J."/>
            <person name="Stange-Thomann N."/>
            <person name="Stavropoulos S."/>
            <person name="Stone C."/>
            <person name="Strader C."/>
            <person name="Tesfaye S."/>
            <person name="Thomson T."/>
            <person name="Thoulutsang Y."/>
            <person name="Thoulutsang D."/>
            <person name="Topham K."/>
            <person name="Topping I."/>
            <person name="Tsamla T."/>
            <person name="Vassiliev H."/>
            <person name="Vo A."/>
            <person name="Wangchuk T."/>
            <person name="Wangdi T."/>
            <person name="Weiand M."/>
            <person name="Wilkinson J."/>
            <person name="Wilson A."/>
            <person name="Yadav S."/>
            <person name="Young G."/>
            <person name="Yu Q."/>
            <person name="Zembek L."/>
            <person name="Zhong D."/>
            <person name="Zimmer A."/>
            <person name="Zwirko Z."/>
            <person name="Jaffe D.B."/>
            <person name="Alvarez P."/>
            <person name="Brockman W."/>
            <person name="Butler J."/>
            <person name="Chin C."/>
            <person name="Gnerre S."/>
            <person name="Grabherr M."/>
            <person name="Kleber M."/>
            <person name="Mauceli E."/>
            <person name="MacCallum I."/>
        </authorList>
    </citation>
    <scope>NUCLEOTIDE SEQUENCE [LARGE SCALE GENOMIC DNA]</scope>
    <source>
        <strain evidence="2">Rob3c / Tucson 14021-0248.25</strain>
    </source>
</reference>
<dbReference type="HOGENOM" id="CLU_2111412_0_0_1"/>
<dbReference type="SUPFAM" id="SSF53756">
    <property type="entry name" value="UDP-Glycosyltransferase/glycogen phosphorylase"/>
    <property type="match status" value="1"/>
</dbReference>
<evidence type="ECO:0000313" key="2">
    <source>
        <dbReference type="Proteomes" id="UP000001292"/>
    </source>
</evidence>
<proteinExistence type="predicted"/>
<dbReference type="AlphaFoldDB" id="B4HGF3"/>
<dbReference type="Proteomes" id="UP000001292">
    <property type="component" value="Unassembled WGS sequence"/>
</dbReference>
<dbReference type="STRING" id="7238.B4HGF3"/>
<accession>B4HGF3</accession>
<protein>
    <submittedName>
        <fullName evidence="1">GM25982</fullName>
    </submittedName>
</protein>
<keyword evidence="2" id="KW-1185">Reference proteome</keyword>
<organism evidence="2">
    <name type="scientific">Drosophila sechellia</name>
    <name type="common">Fruit fly</name>
    <dbReference type="NCBI Taxonomy" id="7238"/>
    <lineage>
        <taxon>Eukaryota</taxon>
        <taxon>Metazoa</taxon>
        <taxon>Ecdysozoa</taxon>
        <taxon>Arthropoda</taxon>
        <taxon>Hexapoda</taxon>
        <taxon>Insecta</taxon>
        <taxon>Pterygota</taxon>
        <taxon>Neoptera</taxon>
        <taxon>Endopterygota</taxon>
        <taxon>Diptera</taxon>
        <taxon>Brachycera</taxon>
        <taxon>Muscomorpha</taxon>
        <taxon>Ephydroidea</taxon>
        <taxon>Drosophilidae</taxon>
        <taxon>Drosophila</taxon>
        <taxon>Sophophora</taxon>
    </lineage>
</organism>
<gene>
    <name evidence="1" type="primary">Dsec\GM25982</name>
    <name evidence="1" type="ORF">Dsec_GM25982</name>
</gene>